<keyword evidence="13" id="KW-0175">Coiled coil</keyword>
<keyword evidence="11" id="KW-0460">Magnesium</keyword>
<keyword evidence="6" id="KW-0507">mRNA processing</keyword>
<evidence type="ECO:0000256" key="13">
    <source>
        <dbReference type="SAM" id="Coils"/>
    </source>
</evidence>
<reference evidence="17" key="1">
    <citation type="submission" date="2021-01" db="EMBL/GenBank/DDBJ databases">
        <authorList>
            <person name="Corre E."/>
            <person name="Pelletier E."/>
            <person name="Niang G."/>
            <person name="Scheremetjew M."/>
            <person name="Finn R."/>
            <person name="Kale V."/>
            <person name="Holt S."/>
            <person name="Cochrane G."/>
            <person name="Meng A."/>
            <person name="Brown T."/>
            <person name="Cohen L."/>
        </authorList>
    </citation>
    <scope>NUCLEOTIDE SEQUENCE</scope>
    <source>
        <strain evidence="17">CCMP127</strain>
    </source>
</reference>
<dbReference type="EC" id="2.7.7.19" evidence="5"/>
<dbReference type="PANTHER" id="PTHR10682:SF10">
    <property type="entry name" value="POLYNUCLEOTIDE ADENYLYLTRANSFERASE"/>
    <property type="match status" value="1"/>
</dbReference>
<dbReference type="GO" id="GO:0046872">
    <property type="term" value="F:metal ion binding"/>
    <property type="evidence" value="ECO:0007669"/>
    <property type="project" value="UniProtKB-KW"/>
</dbReference>
<dbReference type="GO" id="GO:0003723">
    <property type="term" value="F:RNA binding"/>
    <property type="evidence" value="ECO:0007669"/>
    <property type="project" value="InterPro"/>
</dbReference>
<evidence type="ECO:0000259" key="14">
    <source>
        <dbReference type="Pfam" id="PF04926"/>
    </source>
</evidence>
<comment type="subcellular location">
    <subcellularLocation>
        <location evidence="3">Nucleus</location>
    </subcellularLocation>
</comment>
<dbReference type="InterPro" id="IPR043519">
    <property type="entry name" value="NT_sf"/>
</dbReference>
<dbReference type="Gene3D" id="3.30.70.590">
    <property type="entry name" value="Poly(A) polymerase predicted RNA binding domain"/>
    <property type="match status" value="1"/>
</dbReference>
<comment type="cofactor">
    <cofactor evidence="1">
        <name>Mn(2+)</name>
        <dbReference type="ChEBI" id="CHEBI:29035"/>
    </cofactor>
</comment>
<evidence type="ECO:0000256" key="8">
    <source>
        <dbReference type="ARBA" id="ARBA00022723"/>
    </source>
</evidence>
<protein>
    <recommendedName>
        <fullName evidence="5">polynucleotide adenylyltransferase</fullName>
        <ecNumber evidence="5">2.7.7.19</ecNumber>
    </recommendedName>
</protein>
<dbReference type="CDD" id="cd05402">
    <property type="entry name" value="NT_PAP_TUTase"/>
    <property type="match status" value="1"/>
</dbReference>
<evidence type="ECO:0000259" key="16">
    <source>
        <dbReference type="Pfam" id="PF20750"/>
    </source>
</evidence>
<dbReference type="GO" id="GO:0005524">
    <property type="term" value="F:ATP binding"/>
    <property type="evidence" value="ECO:0007669"/>
    <property type="project" value="UniProtKB-KW"/>
</dbReference>
<feature type="coiled-coil region" evidence="13">
    <location>
        <begin position="547"/>
        <end position="610"/>
    </location>
</feature>
<dbReference type="SUPFAM" id="SSF55003">
    <property type="entry name" value="PAP/Archaeal CCA-adding enzyme, C-terminal domain"/>
    <property type="match status" value="1"/>
</dbReference>
<dbReference type="AlphaFoldDB" id="A0A7S3L654"/>
<evidence type="ECO:0000259" key="15">
    <source>
        <dbReference type="Pfam" id="PF04928"/>
    </source>
</evidence>
<organism evidence="17">
    <name type="scientific">Amphora coffeiformis</name>
    <dbReference type="NCBI Taxonomy" id="265554"/>
    <lineage>
        <taxon>Eukaryota</taxon>
        <taxon>Sar</taxon>
        <taxon>Stramenopiles</taxon>
        <taxon>Ochrophyta</taxon>
        <taxon>Bacillariophyta</taxon>
        <taxon>Bacillariophyceae</taxon>
        <taxon>Bacillariophycidae</taxon>
        <taxon>Thalassiophysales</taxon>
        <taxon>Catenulaceae</taxon>
        <taxon>Amphora</taxon>
    </lineage>
</organism>
<evidence type="ECO:0000256" key="1">
    <source>
        <dbReference type="ARBA" id="ARBA00001936"/>
    </source>
</evidence>
<dbReference type="InterPro" id="IPR048840">
    <property type="entry name" value="PolA_pol_NTPase"/>
</dbReference>
<name>A0A7S3L654_9STRA</name>
<evidence type="ECO:0000256" key="10">
    <source>
        <dbReference type="ARBA" id="ARBA00022840"/>
    </source>
</evidence>
<evidence type="ECO:0000256" key="3">
    <source>
        <dbReference type="ARBA" id="ARBA00004123"/>
    </source>
</evidence>
<feature type="domain" description="Poly(A) polymerase nucleotidyltransferase" evidence="16">
    <location>
        <begin position="27"/>
        <end position="223"/>
    </location>
</feature>
<keyword evidence="9" id="KW-0547">Nucleotide-binding</keyword>
<dbReference type="Gene3D" id="1.10.1410.10">
    <property type="match status" value="1"/>
</dbReference>
<dbReference type="Pfam" id="PF20750">
    <property type="entry name" value="PAP_NTPase"/>
    <property type="match status" value="1"/>
</dbReference>
<dbReference type="GO" id="GO:0031123">
    <property type="term" value="P:RNA 3'-end processing"/>
    <property type="evidence" value="ECO:0007669"/>
    <property type="project" value="InterPro"/>
</dbReference>
<comment type="similarity">
    <text evidence="4">Belongs to the poly(A) polymerase family.</text>
</comment>
<keyword evidence="8" id="KW-0479">Metal-binding</keyword>
<keyword evidence="10" id="KW-0067">ATP-binding</keyword>
<evidence type="ECO:0000256" key="2">
    <source>
        <dbReference type="ARBA" id="ARBA00001946"/>
    </source>
</evidence>
<evidence type="ECO:0000256" key="9">
    <source>
        <dbReference type="ARBA" id="ARBA00022741"/>
    </source>
</evidence>
<dbReference type="InterPro" id="IPR007012">
    <property type="entry name" value="PolA_pol_cen_dom"/>
</dbReference>
<dbReference type="EMBL" id="HBIM01012317">
    <property type="protein sequence ID" value="CAE0412857.1"/>
    <property type="molecule type" value="Transcribed_RNA"/>
</dbReference>
<feature type="domain" description="Poly(A) polymerase central" evidence="15">
    <location>
        <begin position="236"/>
        <end position="367"/>
    </location>
</feature>
<dbReference type="GO" id="GO:1990817">
    <property type="term" value="F:poly(A) RNA polymerase activity"/>
    <property type="evidence" value="ECO:0007669"/>
    <property type="project" value="UniProtKB-EC"/>
</dbReference>
<gene>
    <name evidence="17" type="ORF">ACOF00016_LOCUS10117</name>
</gene>
<dbReference type="GO" id="GO:0005634">
    <property type="term" value="C:nucleus"/>
    <property type="evidence" value="ECO:0007669"/>
    <property type="project" value="UniProtKB-SubCell"/>
</dbReference>
<proteinExistence type="inferred from homology"/>
<dbReference type="GO" id="GO:0006397">
    <property type="term" value="P:mRNA processing"/>
    <property type="evidence" value="ECO:0007669"/>
    <property type="project" value="UniProtKB-KW"/>
</dbReference>
<evidence type="ECO:0000256" key="4">
    <source>
        <dbReference type="ARBA" id="ARBA00010912"/>
    </source>
</evidence>
<keyword evidence="7" id="KW-0808">Transferase</keyword>
<feature type="domain" description="Poly(A) polymerase RNA-binding" evidence="14">
    <location>
        <begin position="388"/>
        <end position="427"/>
    </location>
</feature>
<comment type="cofactor">
    <cofactor evidence="2">
        <name>Mg(2+)</name>
        <dbReference type="ChEBI" id="CHEBI:18420"/>
    </cofactor>
</comment>
<evidence type="ECO:0000256" key="11">
    <source>
        <dbReference type="ARBA" id="ARBA00022842"/>
    </source>
</evidence>
<dbReference type="PANTHER" id="PTHR10682">
    <property type="entry name" value="POLY A POLYMERASE"/>
    <property type="match status" value="1"/>
</dbReference>
<dbReference type="SUPFAM" id="SSF81631">
    <property type="entry name" value="PAP/OAS1 substrate-binding domain"/>
    <property type="match status" value="1"/>
</dbReference>
<evidence type="ECO:0000256" key="5">
    <source>
        <dbReference type="ARBA" id="ARBA00012388"/>
    </source>
</evidence>
<dbReference type="Pfam" id="PF04928">
    <property type="entry name" value="PAP_central"/>
    <property type="match status" value="1"/>
</dbReference>
<evidence type="ECO:0000256" key="12">
    <source>
        <dbReference type="ARBA" id="ARBA00023242"/>
    </source>
</evidence>
<sequence>MSSNSLDMSVKVGGRVFQPALPVVDGSPPTELEQGFQQTLENYTDDNIPIESTQGMKTRERVLIHLEKTCRDWIRYECTRKGLPAEVVEAAGGQVFTSGSYRLNVAEPGADIDCILVAPRVVTREDFFGTANVTEENQVRDPQSLAERIRAHPEVTNFVPVEGAAVPILTFDWEGINIDLLFARLNSNSAPKDKMDINNDAILDGVDSATEKSLNGPRVTNLIEAFVRGTPERYQTFLAVVRCVRKWAKARGLYSNKMGYWGGVNINIAVAQCLQLYPNACPATLLRRFFLVFKTWRWPQPVMLTKPHDAGFGLAVWSPTTAVRQVAPMITPAYPAMNSTLSVSRQTLQIMQEEFNRGHAIIDKLWREFQANPKSTELDWASLFRPSDFFIAYPNYFSLCIVGPTQADAQAWAGFVESRLRKLVSDLLARSLPLKKIQLWPKKIEACIADSAALLTAAQRQNCITYFIGIRVDKARMRGEQLNAEIPMHNFREWELSRFNPLVPGMDVLVKSFKVKELPLICFEKLYEGGKKEAMGRRRELLSKDPARQERKRLKRLEELRIKMEEIKRKKEDKKRKRDEVEMEALEKEVKQEEAAIELGEQSAEDMNAETDLLESAFDTMNEGKTREEAEADRQKLLTGELIDEGDAEGELDDEDYIARQIYAAPKATGEQGDETRRTRTMRSLPVPEERAEMLRQLGYPIVSDEECEKLVSVMPPWTSAPLDDTPPSRKARIVFLEKFDIVELDANGHVIDQGDEDFQPSKTWIGRKAGFEFKLGLRGLGYYRSGKKVVVPSNTAY</sequence>
<keyword evidence="12" id="KW-0539">Nucleus</keyword>
<dbReference type="Pfam" id="PF04926">
    <property type="entry name" value="PAP_RNA-bind"/>
    <property type="match status" value="1"/>
</dbReference>
<evidence type="ECO:0000313" key="17">
    <source>
        <dbReference type="EMBL" id="CAE0412857.1"/>
    </source>
</evidence>
<dbReference type="FunFam" id="3.30.460.10:FF:000027">
    <property type="entry name" value="Poly(A) polymerase PAP"/>
    <property type="match status" value="1"/>
</dbReference>
<dbReference type="InterPro" id="IPR007010">
    <property type="entry name" value="PolA_pol_RNA-bd_dom"/>
</dbReference>
<dbReference type="Gene3D" id="3.30.460.10">
    <property type="entry name" value="Beta Polymerase, domain 2"/>
    <property type="match status" value="1"/>
</dbReference>
<dbReference type="SUPFAM" id="SSF81301">
    <property type="entry name" value="Nucleotidyltransferase"/>
    <property type="match status" value="1"/>
</dbReference>
<accession>A0A7S3L654</accession>
<evidence type="ECO:0000256" key="6">
    <source>
        <dbReference type="ARBA" id="ARBA00022664"/>
    </source>
</evidence>
<evidence type="ECO:0000256" key="7">
    <source>
        <dbReference type="ARBA" id="ARBA00022679"/>
    </source>
</evidence>
<dbReference type="InterPro" id="IPR011068">
    <property type="entry name" value="NuclTrfase_I-like_C"/>
</dbReference>